<dbReference type="PROSITE" id="PS00444">
    <property type="entry name" value="POLYPRENYL_SYNTHASE_2"/>
    <property type="match status" value="1"/>
</dbReference>
<keyword evidence="4" id="KW-0479">Metal-binding</keyword>
<dbReference type="InterPro" id="IPR008949">
    <property type="entry name" value="Isoprenoid_synthase_dom_sf"/>
</dbReference>
<reference evidence="8" key="1">
    <citation type="journal article" date="2019" name="Microbiology">
        <title>Complete Genome Sequence of an Uncultured Bacterium of the Candidate Phylum Bipolaricaulota.</title>
        <authorList>
            <person name="Kadnikov V.V."/>
            <person name="Mardanov A.V."/>
            <person name="Beletsky A.V."/>
            <person name="Frank Y.A."/>
            <person name="Karnachuk O.V."/>
            <person name="Ravin N.V."/>
        </authorList>
    </citation>
    <scope>NUCLEOTIDE SEQUENCE [LARGE SCALE GENOMIC DNA]</scope>
</reference>
<dbReference type="InterPro" id="IPR033749">
    <property type="entry name" value="Polyprenyl_synt_CS"/>
</dbReference>
<dbReference type="RefSeq" id="WP_156203553.1">
    <property type="nucleotide sequence ID" value="NZ_CP046457.1"/>
</dbReference>
<dbReference type="PANTHER" id="PTHR12001:SF69">
    <property type="entry name" value="ALL TRANS-POLYPRENYL-DIPHOSPHATE SYNTHASE PDSS1"/>
    <property type="match status" value="1"/>
</dbReference>
<keyword evidence="3 6" id="KW-0808">Transferase</keyword>
<dbReference type="GO" id="GO:0046872">
    <property type="term" value="F:metal ion binding"/>
    <property type="evidence" value="ECO:0007669"/>
    <property type="project" value="UniProtKB-KW"/>
</dbReference>
<keyword evidence="5" id="KW-0460">Magnesium</keyword>
<organism evidence="7 8">
    <name type="scientific">Candidatus Syntrophocurvum alkaliphilum</name>
    <dbReference type="NCBI Taxonomy" id="2293317"/>
    <lineage>
        <taxon>Bacteria</taxon>
        <taxon>Bacillati</taxon>
        <taxon>Bacillota</taxon>
        <taxon>Clostridia</taxon>
        <taxon>Eubacteriales</taxon>
        <taxon>Syntrophomonadaceae</taxon>
        <taxon>Candidatus Syntrophocurvum</taxon>
    </lineage>
</organism>
<evidence type="ECO:0000313" key="8">
    <source>
        <dbReference type="Proteomes" id="UP000426444"/>
    </source>
</evidence>
<evidence type="ECO:0000256" key="1">
    <source>
        <dbReference type="ARBA" id="ARBA00001946"/>
    </source>
</evidence>
<dbReference type="SFLD" id="SFLDS00005">
    <property type="entry name" value="Isoprenoid_Synthase_Type_I"/>
    <property type="match status" value="1"/>
</dbReference>
<name>A0A6I6DBL3_9FIRM</name>
<dbReference type="EC" id="2.5.1.30" evidence="7"/>
<dbReference type="InterPro" id="IPR000092">
    <property type="entry name" value="Polyprenyl_synt"/>
</dbReference>
<dbReference type="PANTHER" id="PTHR12001">
    <property type="entry name" value="GERANYLGERANYL PYROPHOSPHATE SYNTHASE"/>
    <property type="match status" value="1"/>
</dbReference>
<gene>
    <name evidence="7" type="ORF">SYNTR_1086</name>
</gene>
<evidence type="ECO:0000256" key="4">
    <source>
        <dbReference type="ARBA" id="ARBA00022723"/>
    </source>
</evidence>
<evidence type="ECO:0000256" key="5">
    <source>
        <dbReference type="ARBA" id="ARBA00022842"/>
    </source>
</evidence>
<dbReference type="EMBL" id="CP046457">
    <property type="protein sequence ID" value="QGT99679.1"/>
    <property type="molecule type" value="Genomic_DNA"/>
</dbReference>
<dbReference type="Proteomes" id="UP000426444">
    <property type="component" value="Chromosome"/>
</dbReference>
<dbReference type="KEGG" id="salq:SYNTR_1086"/>
<accession>A0A6I6DBL3</accession>
<protein>
    <submittedName>
        <fullName evidence="7">Heptaprenyl diphosphate synthase component II</fullName>
        <ecNumber evidence="7">2.5.1.30</ecNumber>
    </submittedName>
</protein>
<sequence>MYPFSEELIINRIKEVLITGNNEIDKVFTYILESNGKMLRPRLIFLTASLYNHKPEVVKDIAVAVELIHLASLIHDDVIDKSLKRRGRDSVNAVWNNQVSVLAGDYLFATAFNLINRYGLPSVLENITETIQTMCAGEINQMALAYNLDINEDDYYLKTYQKTSCLFASSSKIGALISSAPKSEVIALENFGKNLGYAYQIIDDVLDFVSDSQLLGKPAGNDLIQGNITLPVIYALKNEGYSQITKTLIQECQIPEKMDLLIDVLWESKSIDQSVLTSQEFLNLGVNHISTLANSTVRKELELLAYRMLEHYYKKIKKVNMIAKKGAVQKNGTACSLNY</sequence>
<dbReference type="GO" id="GO:0000010">
    <property type="term" value="F:heptaprenyl diphosphate synthase activity"/>
    <property type="evidence" value="ECO:0007669"/>
    <property type="project" value="UniProtKB-EC"/>
</dbReference>
<evidence type="ECO:0000256" key="3">
    <source>
        <dbReference type="ARBA" id="ARBA00022679"/>
    </source>
</evidence>
<dbReference type="OrthoDB" id="9805316at2"/>
<dbReference type="AlphaFoldDB" id="A0A6I6DBL3"/>
<evidence type="ECO:0000256" key="6">
    <source>
        <dbReference type="RuleBase" id="RU004466"/>
    </source>
</evidence>
<dbReference type="SUPFAM" id="SSF48576">
    <property type="entry name" value="Terpenoid synthases"/>
    <property type="match status" value="1"/>
</dbReference>
<comment type="similarity">
    <text evidence="2 6">Belongs to the FPP/GGPP synthase family.</text>
</comment>
<evidence type="ECO:0000313" key="7">
    <source>
        <dbReference type="EMBL" id="QGT99679.1"/>
    </source>
</evidence>
<proteinExistence type="inferred from homology"/>
<dbReference type="Pfam" id="PF00348">
    <property type="entry name" value="polyprenyl_synt"/>
    <property type="match status" value="1"/>
</dbReference>
<dbReference type="CDD" id="cd00685">
    <property type="entry name" value="Trans_IPPS_HT"/>
    <property type="match status" value="1"/>
</dbReference>
<dbReference type="Gene3D" id="1.10.600.10">
    <property type="entry name" value="Farnesyl Diphosphate Synthase"/>
    <property type="match status" value="1"/>
</dbReference>
<keyword evidence="8" id="KW-1185">Reference proteome</keyword>
<comment type="cofactor">
    <cofactor evidence="1">
        <name>Mg(2+)</name>
        <dbReference type="ChEBI" id="CHEBI:18420"/>
    </cofactor>
</comment>
<evidence type="ECO:0000256" key="2">
    <source>
        <dbReference type="ARBA" id="ARBA00006706"/>
    </source>
</evidence>
<dbReference type="PROSITE" id="PS00723">
    <property type="entry name" value="POLYPRENYL_SYNTHASE_1"/>
    <property type="match status" value="1"/>
</dbReference>
<dbReference type="GO" id="GO:0008299">
    <property type="term" value="P:isoprenoid biosynthetic process"/>
    <property type="evidence" value="ECO:0007669"/>
    <property type="project" value="InterPro"/>
</dbReference>